<reference evidence="6 7" key="1">
    <citation type="submission" date="2020-04" db="EMBL/GenBank/DDBJ databases">
        <title>Perkinsus olseni comparative genomics.</title>
        <authorList>
            <person name="Bogema D.R."/>
        </authorList>
    </citation>
    <scope>NUCLEOTIDE SEQUENCE [LARGE SCALE GENOMIC DNA]</scope>
    <source>
        <strain evidence="4">ATCC PRA-179</strain>
        <strain evidence="5">ATCC PRA-31</strain>
    </source>
</reference>
<name>A0A7J6MQH0_PEROL</name>
<feature type="region of interest" description="Disordered" evidence="1">
    <location>
        <begin position="238"/>
        <end position="267"/>
    </location>
</feature>
<keyword evidence="2" id="KW-1133">Transmembrane helix</keyword>
<keyword evidence="2" id="KW-0472">Membrane</keyword>
<gene>
    <name evidence="5" type="ORF">FOL46_006925</name>
    <name evidence="4" type="ORF">FOZ61_007413</name>
</gene>
<organism evidence="5 7">
    <name type="scientific">Perkinsus olseni</name>
    <name type="common">Perkinsus atlanticus</name>
    <dbReference type="NCBI Taxonomy" id="32597"/>
    <lineage>
        <taxon>Eukaryota</taxon>
        <taxon>Sar</taxon>
        <taxon>Alveolata</taxon>
        <taxon>Perkinsozoa</taxon>
        <taxon>Perkinsea</taxon>
        <taxon>Perkinsida</taxon>
        <taxon>Perkinsidae</taxon>
        <taxon>Perkinsus</taxon>
    </lineage>
</organism>
<dbReference type="Proteomes" id="UP000570595">
    <property type="component" value="Unassembled WGS sequence"/>
</dbReference>
<dbReference type="Proteomes" id="UP000572268">
    <property type="component" value="Unassembled WGS sequence"/>
</dbReference>
<dbReference type="EMBL" id="JABANN010000047">
    <property type="protein sequence ID" value="KAF4673577.1"/>
    <property type="molecule type" value="Genomic_DNA"/>
</dbReference>
<dbReference type="OrthoDB" id="10357479at2759"/>
<evidence type="ECO:0000313" key="6">
    <source>
        <dbReference type="Proteomes" id="UP000570595"/>
    </source>
</evidence>
<feature type="chain" id="PRO_5036205498" evidence="3">
    <location>
        <begin position="21"/>
        <end position="267"/>
    </location>
</feature>
<feature type="region of interest" description="Disordered" evidence="1">
    <location>
        <begin position="156"/>
        <end position="176"/>
    </location>
</feature>
<dbReference type="AlphaFoldDB" id="A0A7J6MQH0"/>
<evidence type="ECO:0000313" key="4">
    <source>
        <dbReference type="EMBL" id="KAF4667961.1"/>
    </source>
</evidence>
<comment type="caution">
    <text evidence="5">The sequence shown here is derived from an EMBL/GenBank/DDBJ whole genome shotgun (WGS) entry which is preliminary data.</text>
</comment>
<sequence>MAIIALWLAVLDLLFGLVNSEAWPIYIDEAVLEKWLDFTVNPPTTTSTTPVPVGSLPSEEQLRTTNQPTVRMFTTTAPSSSTVTTTLPKSTATAGLSLDALDLESFSLDKVLRFTTGPAGAGELPGAQGTDEVHSESTKALFSAEQLKNMNLDRTLAPWDSAGTPPTEIKEPLSDGVEENVAQTKRSVVDSGSPSAENSKILVAVLVIAAGVLAIVCLQLAAMVVWFCRWHQTTKATVDGGARAGQAGNTPAAEDGPGDDAQRLDIV</sequence>
<evidence type="ECO:0000256" key="2">
    <source>
        <dbReference type="SAM" id="Phobius"/>
    </source>
</evidence>
<accession>A0A7J6MQH0</accession>
<keyword evidence="2" id="KW-0812">Transmembrane</keyword>
<protein>
    <submittedName>
        <fullName evidence="5">Uncharacterized protein</fullName>
    </submittedName>
</protein>
<evidence type="ECO:0000313" key="7">
    <source>
        <dbReference type="Proteomes" id="UP000572268"/>
    </source>
</evidence>
<proteinExistence type="predicted"/>
<feature type="signal peptide" evidence="3">
    <location>
        <begin position="1"/>
        <end position="20"/>
    </location>
</feature>
<feature type="transmembrane region" description="Helical" evidence="2">
    <location>
        <begin position="201"/>
        <end position="227"/>
    </location>
</feature>
<keyword evidence="3" id="KW-0732">Signal</keyword>
<evidence type="ECO:0000256" key="3">
    <source>
        <dbReference type="SAM" id="SignalP"/>
    </source>
</evidence>
<evidence type="ECO:0000256" key="1">
    <source>
        <dbReference type="SAM" id="MobiDB-lite"/>
    </source>
</evidence>
<dbReference type="EMBL" id="JABAHT010000045">
    <property type="protein sequence ID" value="KAF4667961.1"/>
    <property type="molecule type" value="Genomic_DNA"/>
</dbReference>
<evidence type="ECO:0000313" key="5">
    <source>
        <dbReference type="EMBL" id="KAF4673577.1"/>
    </source>
</evidence>